<sequence length="41" mass="5008">MVFAVSDHMDPQRETEWIRRLNTPFQARRHAQWIRTVPTQT</sequence>
<evidence type="ECO:0000313" key="1">
    <source>
        <dbReference type="EMBL" id="MFF4522607.1"/>
    </source>
</evidence>
<proteinExistence type="predicted"/>
<dbReference type="RefSeq" id="WP_351077892.1">
    <property type="nucleotide sequence ID" value="NZ_JBEOZG010000003.1"/>
</dbReference>
<keyword evidence="2" id="KW-1185">Reference proteome</keyword>
<protein>
    <submittedName>
        <fullName evidence="1">Uncharacterized protein</fullName>
    </submittedName>
</protein>
<gene>
    <name evidence="1" type="ORF">ACFY1D_14385</name>
</gene>
<dbReference type="EMBL" id="JBIAWJ010000006">
    <property type="protein sequence ID" value="MFF4522607.1"/>
    <property type="molecule type" value="Genomic_DNA"/>
</dbReference>
<dbReference type="Proteomes" id="UP001602058">
    <property type="component" value="Unassembled WGS sequence"/>
</dbReference>
<reference evidence="1 2" key="1">
    <citation type="submission" date="2024-10" db="EMBL/GenBank/DDBJ databases">
        <title>The Natural Products Discovery Center: Release of the First 8490 Sequenced Strains for Exploring Actinobacteria Biosynthetic Diversity.</title>
        <authorList>
            <person name="Kalkreuter E."/>
            <person name="Kautsar S.A."/>
            <person name="Yang D."/>
            <person name="Bader C.D."/>
            <person name="Teijaro C.N."/>
            <person name="Fluegel L."/>
            <person name="Davis C.M."/>
            <person name="Simpson J.R."/>
            <person name="Lauterbach L."/>
            <person name="Steele A.D."/>
            <person name="Gui C."/>
            <person name="Meng S."/>
            <person name="Li G."/>
            <person name="Viehrig K."/>
            <person name="Ye F."/>
            <person name="Su P."/>
            <person name="Kiefer A.F."/>
            <person name="Nichols A."/>
            <person name="Cepeda A.J."/>
            <person name="Yan W."/>
            <person name="Fan B."/>
            <person name="Jiang Y."/>
            <person name="Adhikari A."/>
            <person name="Zheng C.-J."/>
            <person name="Schuster L."/>
            <person name="Cowan T.M."/>
            <person name="Smanski M.J."/>
            <person name="Chevrette M.G."/>
            <person name="De Carvalho L.P.S."/>
            <person name="Shen B."/>
        </authorList>
    </citation>
    <scope>NUCLEOTIDE SEQUENCE [LARGE SCALE GENOMIC DNA]</scope>
    <source>
        <strain evidence="1 2">NPDC001390</strain>
    </source>
</reference>
<organism evidence="1 2">
    <name type="scientific">Streptomyces bluensis</name>
    <dbReference type="NCBI Taxonomy" id="33897"/>
    <lineage>
        <taxon>Bacteria</taxon>
        <taxon>Bacillati</taxon>
        <taxon>Actinomycetota</taxon>
        <taxon>Actinomycetes</taxon>
        <taxon>Kitasatosporales</taxon>
        <taxon>Streptomycetaceae</taxon>
        <taxon>Streptomyces</taxon>
    </lineage>
</organism>
<evidence type="ECO:0000313" key="2">
    <source>
        <dbReference type="Proteomes" id="UP001602058"/>
    </source>
</evidence>
<name>A0ABW6UGR6_9ACTN</name>
<comment type="caution">
    <text evidence="1">The sequence shown here is derived from an EMBL/GenBank/DDBJ whole genome shotgun (WGS) entry which is preliminary data.</text>
</comment>
<accession>A0ABW6UGR6</accession>